<feature type="transmembrane region" description="Helical" evidence="1">
    <location>
        <begin position="395"/>
        <end position="416"/>
    </location>
</feature>
<evidence type="ECO:0000256" key="1">
    <source>
        <dbReference type="SAM" id="Phobius"/>
    </source>
</evidence>
<feature type="transmembrane region" description="Helical" evidence="1">
    <location>
        <begin position="152"/>
        <end position="179"/>
    </location>
</feature>
<evidence type="ECO:0000313" key="2">
    <source>
        <dbReference type="EMBL" id="CAE1160599.1"/>
    </source>
</evidence>
<sequence>MCFKACNNILKCLFFLFFLFVSLAFMCFKACNNILKCLLVFFLFGYHVLQSLLSIFCVFFSFCLATMCFKACNNILKCLLVSFCLATMCFKACNNILKCLLVFFLFGYPCASKPVTIFLNLSFGFLSVWLPCASKPVTIFLKSLSFGFQKPFCLVFFLFGYHVLQSLVFLVFFLFGYHVLKACNNILKCLLVFFLWLPCASMTVTIKCLLVNNILPVTIFWCLFFFLFGYHVLQSLVFFSFCLATMCFKACNNILKCLLVFFLCFKACNNIFSVFWFFSFCLATMCFKALSFGFLSVWLPCASKPVTIFFKCLLVFLSVYLPCAKACLTISFLSLATMCFKSLLFLFCLATMCFKACNNILNVFFSFCFGYHVFQACNNISLKPVFKACNNILKCLWFSFCLAAMCFKAFFFLFGYHLLKCLLVSFCLCFQSLFLSVGYHVLQKACNNILKVSLVFFLFGYHIASKPVTIFLSVFFSFCLATMCFKACNNILKCLFGFSFLFGCHMLPSL</sequence>
<feature type="transmembrane region" description="Helical" evidence="1">
    <location>
        <begin position="79"/>
        <end position="108"/>
    </location>
</feature>
<comment type="caution">
    <text evidence="2">The sequence shown here is derived from an EMBL/GenBank/DDBJ whole genome shotgun (WGS) entry which is preliminary data.</text>
</comment>
<keyword evidence="1" id="KW-1133">Transmembrane helix</keyword>
<proteinExistence type="predicted"/>
<feature type="transmembrane region" description="Helical" evidence="1">
    <location>
        <begin position="41"/>
        <end position="67"/>
    </location>
</feature>
<gene>
    <name evidence="2" type="ORF">SPHA_6474</name>
</gene>
<feature type="transmembrane region" description="Helical" evidence="1">
    <location>
        <begin position="185"/>
        <end position="206"/>
    </location>
</feature>
<dbReference type="EMBL" id="CAHIKZ030000212">
    <property type="protein sequence ID" value="CAE1160599.1"/>
    <property type="molecule type" value="Genomic_DNA"/>
</dbReference>
<feature type="transmembrane region" description="Helical" evidence="1">
    <location>
        <begin position="12"/>
        <end position="35"/>
    </location>
</feature>
<reference evidence="2" key="1">
    <citation type="submission" date="2021-01" db="EMBL/GenBank/DDBJ databases">
        <authorList>
            <person name="Li R."/>
            <person name="Bekaert M."/>
        </authorList>
    </citation>
    <scope>NUCLEOTIDE SEQUENCE</scope>
    <source>
        <strain evidence="2">Farmed</strain>
    </source>
</reference>
<keyword evidence="3" id="KW-1185">Reference proteome</keyword>
<feature type="transmembrane region" description="Helical" evidence="1">
    <location>
        <begin position="275"/>
        <end position="299"/>
    </location>
</feature>
<keyword evidence="1" id="KW-0472">Membrane</keyword>
<protein>
    <submittedName>
        <fullName evidence="2">Uncharacterized protein</fullName>
    </submittedName>
</protein>
<evidence type="ECO:0000313" key="3">
    <source>
        <dbReference type="Proteomes" id="UP000597762"/>
    </source>
</evidence>
<name>A0A812AWC3_ACAPH</name>
<organism evidence="2 3">
    <name type="scientific">Acanthosepion pharaonis</name>
    <name type="common">Pharaoh cuttlefish</name>
    <name type="synonym">Sepia pharaonis</name>
    <dbReference type="NCBI Taxonomy" id="158019"/>
    <lineage>
        <taxon>Eukaryota</taxon>
        <taxon>Metazoa</taxon>
        <taxon>Spiralia</taxon>
        <taxon>Lophotrochozoa</taxon>
        <taxon>Mollusca</taxon>
        <taxon>Cephalopoda</taxon>
        <taxon>Coleoidea</taxon>
        <taxon>Decapodiformes</taxon>
        <taxon>Sepiida</taxon>
        <taxon>Sepiina</taxon>
        <taxon>Sepiidae</taxon>
        <taxon>Acanthosepion</taxon>
    </lineage>
</organism>
<feature type="transmembrane region" description="Helical" evidence="1">
    <location>
        <begin position="213"/>
        <end position="232"/>
    </location>
</feature>
<dbReference type="Proteomes" id="UP000597762">
    <property type="component" value="Unassembled WGS sequence"/>
</dbReference>
<feature type="transmembrane region" description="Helical" evidence="1">
    <location>
        <begin position="422"/>
        <end position="442"/>
    </location>
</feature>
<accession>A0A812AWC3</accession>
<feature type="transmembrane region" description="Helical" evidence="1">
    <location>
        <begin position="114"/>
        <end position="132"/>
    </location>
</feature>
<feature type="transmembrane region" description="Helical" evidence="1">
    <location>
        <begin position="238"/>
        <end position="263"/>
    </location>
</feature>
<dbReference type="AlphaFoldDB" id="A0A812AWC3"/>
<keyword evidence="1" id="KW-0812">Transmembrane</keyword>